<gene>
    <name evidence="2" type="ORF">APLA_LOCUS4912</name>
</gene>
<feature type="compositionally biased region" description="Pro residues" evidence="1">
    <location>
        <begin position="213"/>
        <end position="227"/>
    </location>
</feature>
<accession>A0A8S0ZFX8</accession>
<dbReference type="AlphaFoldDB" id="A0A8S0ZFX8"/>
<evidence type="ECO:0000313" key="3">
    <source>
        <dbReference type="Proteomes" id="UP000494106"/>
    </source>
</evidence>
<feature type="region of interest" description="Disordered" evidence="1">
    <location>
        <begin position="312"/>
        <end position="339"/>
    </location>
</feature>
<dbReference type="EMBL" id="CADEBC010000478">
    <property type="protein sequence ID" value="CAB3232609.1"/>
    <property type="molecule type" value="Genomic_DNA"/>
</dbReference>
<reference evidence="2 3" key="1">
    <citation type="submission" date="2020-04" db="EMBL/GenBank/DDBJ databases">
        <authorList>
            <person name="Wallbank WR R."/>
            <person name="Pardo Diaz C."/>
            <person name="Kozak K."/>
            <person name="Martin S."/>
            <person name="Jiggins C."/>
            <person name="Moest M."/>
            <person name="Warren A I."/>
            <person name="Byers J.R.P. K."/>
            <person name="Montejo-Kovacevich G."/>
            <person name="Yen C E."/>
        </authorList>
    </citation>
    <scope>NUCLEOTIDE SEQUENCE [LARGE SCALE GENOMIC DNA]</scope>
</reference>
<feature type="region of interest" description="Disordered" evidence="1">
    <location>
        <begin position="1"/>
        <end position="271"/>
    </location>
</feature>
<name>A0A8S0ZFX8_ARCPL</name>
<feature type="compositionally biased region" description="Gly residues" evidence="1">
    <location>
        <begin position="160"/>
        <end position="193"/>
    </location>
</feature>
<comment type="caution">
    <text evidence="2">The sequence shown here is derived from an EMBL/GenBank/DDBJ whole genome shotgun (WGS) entry which is preliminary data.</text>
</comment>
<organism evidence="2 3">
    <name type="scientific">Arctia plantaginis</name>
    <name type="common">Wood tiger moth</name>
    <name type="synonym">Phalaena plantaginis</name>
    <dbReference type="NCBI Taxonomy" id="874455"/>
    <lineage>
        <taxon>Eukaryota</taxon>
        <taxon>Metazoa</taxon>
        <taxon>Ecdysozoa</taxon>
        <taxon>Arthropoda</taxon>
        <taxon>Hexapoda</taxon>
        <taxon>Insecta</taxon>
        <taxon>Pterygota</taxon>
        <taxon>Neoptera</taxon>
        <taxon>Endopterygota</taxon>
        <taxon>Lepidoptera</taxon>
        <taxon>Glossata</taxon>
        <taxon>Ditrysia</taxon>
        <taxon>Noctuoidea</taxon>
        <taxon>Erebidae</taxon>
        <taxon>Arctiinae</taxon>
        <taxon>Arctia</taxon>
    </lineage>
</organism>
<protein>
    <submittedName>
        <fullName evidence="2">Uncharacterized protein</fullName>
    </submittedName>
</protein>
<dbReference type="Proteomes" id="UP000494106">
    <property type="component" value="Unassembled WGS sequence"/>
</dbReference>
<evidence type="ECO:0000313" key="2">
    <source>
        <dbReference type="EMBL" id="CAB3232609.1"/>
    </source>
</evidence>
<feature type="compositionally biased region" description="Low complexity" evidence="1">
    <location>
        <begin position="314"/>
        <end position="326"/>
    </location>
</feature>
<feature type="compositionally biased region" description="Low complexity" evidence="1">
    <location>
        <begin position="194"/>
        <end position="207"/>
    </location>
</feature>
<feature type="compositionally biased region" description="Gly residues" evidence="1">
    <location>
        <begin position="136"/>
        <end position="146"/>
    </location>
</feature>
<keyword evidence="3" id="KW-1185">Reference proteome</keyword>
<sequence length="368" mass="38445">MEMYWGDNSKSGKKTTAQTNSKPSQAVSFIKPKPFYTYDRPPGSRRSIPGIGEPGFPIDEDPTYAGEEDPRKYGAMAGLRNPDYSADYPAGHASNIQFAIPGEQENRVMKPFSSGALRSGPSGGAPPSRNMPGGPPGYGGPGGSPEGGLRSSVVRRGPGRPHGNGGPGNSPGYGGPGGPGNSPGYGGPGGPGNSPGYSGPGFPRNSPGYGGPGGPPGYGGPPSPPGYDRPRGNPGYGAPGGPPPFRGPPGLGGQPVYNPARMGLREGGQPDYLNREEENMVRMAEAILERDYPSLTVNSGERVKIFEKELGEKPQQGWASSQQQPQLSPNRLTSGVMPKSGSLVEKLEVYKKMWDDLERKLEAQGKLS</sequence>
<evidence type="ECO:0000256" key="1">
    <source>
        <dbReference type="SAM" id="MobiDB-lite"/>
    </source>
</evidence>
<dbReference type="OrthoDB" id="7470109at2759"/>
<proteinExistence type="predicted"/>
<feature type="compositionally biased region" description="Polar residues" evidence="1">
    <location>
        <begin position="14"/>
        <end position="27"/>
    </location>
</feature>